<dbReference type="InterPro" id="IPR050789">
    <property type="entry name" value="Diverse_Enzym_Activities"/>
</dbReference>
<dbReference type="InterPro" id="IPR001466">
    <property type="entry name" value="Beta-lactam-related"/>
</dbReference>
<dbReference type="PANTHER" id="PTHR43283:SF3">
    <property type="entry name" value="BETA-LACTAMASE FAMILY PROTEIN (AFU_ORTHOLOGUE AFUA_5G07500)"/>
    <property type="match status" value="1"/>
</dbReference>
<dbReference type="PANTHER" id="PTHR43283">
    <property type="entry name" value="BETA-LACTAMASE-RELATED"/>
    <property type="match status" value="1"/>
</dbReference>
<dbReference type="AlphaFoldDB" id="A0A228II12"/>
<name>A0A228II12_9BURK</name>
<evidence type="ECO:0000259" key="1">
    <source>
        <dbReference type="Pfam" id="PF00144"/>
    </source>
</evidence>
<dbReference type="Proteomes" id="UP000214600">
    <property type="component" value="Unassembled WGS sequence"/>
</dbReference>
<dbReference type="OrthoDB" id="9801061at2"/>
<dbReference type="SUPFAM" id="SSF56601">
    <property type="entry name" value="beta-lactamase/transpeptidase-like"/>
    <property type="match status" value="1"/>
</dbReference>
<dbReference type="EMBL" id="NKFA01000008">
    <property type="protein sequence ID" value="OXI42053.1"/>
    <property type="molecule type" value="Genomic_DNA"/>
</dbReference>
<accession>A0A228II12</accession>
<dbReference type="Pfam" id="PF00144">
    <property type="entry name" value="Beta-lactamase"/>
    <property type="match status" value="1"/>
</dbReference>
<sequence length="569" mass="60881">MDGALSPSAGELSRASALSRISVPRACGAGDRWRRRASGTRATVARKSIPAAGKRMQGGTPLHWRHACRPRLLSRRPATPILLPWNPAMQNLRHQLDDLLANAVTGPATAGYVAGVWHRGEQIELARGIANLNTGAEMTVDTRLQIGSVTKVMTAHLLMRYVEAGRIGLDDPVVAHLPSFTLADPAHAQRLSVRHLLNHTNGIDADSFSPMTEAGTGATRDFVERLAGFGTLFEPGETIHYSNAGFVVAARLIEVLSGKPYNQVLEETLFRPCGMNESCTSAEQAILHRHAVGVFANAASGELQATRAYLLPPSLAGAGSTPISTVRDMLAYGRMHLAGGSIDGTRILAPETVAAMQAVTFDAGRPCVPPICVGWWKVPVSGVTVYWHGGTTYGTTSSFAVCPELDLVVFTAGTGPGANALHDQVLLATLAHLGHEAVMPFERGASSRPLSRYAGGYRHYPMRLASVAGNERLSVEAYWTEMDADSRRAMLWPSGGVETGDGETRYAFDGGSTYVLELAPLAEDLFAPPGTSDAQLCGINGRLSLVSFRGDGDRPHGVHTRLRYLRREG</sequence>
<evidence type="ECO:0000313" key="3">
    <source>
        <dbReference type="Proteomes" id="UP000214600"/>
    </source>
</evidence>
<evidence type="ECO:0000313" key="2">
    <source>
        <dbReference type="EMBL" id="OXI42053.1"/>
    </source>
</evidence>
<feature type="domain" description="Beta-lactamase-related" evidence="1">
    <location>
        <begin position="97"/>
        <end position="418"/>
    </location>
</feature>
<gene>
    <name evidence="2" type="ORF">CFB84_22645</name>
</gene>
<comment type="caution">
    <text evidence="2">The sequence shown here is derived from an EMBL/GenBank/DDBJ whole genome shotgun (WGS) entry which is preliminary data.</text>
</comment>
<dbReference type="InterPro" id="IPR012338">
    <property type="entry name" value="Beta-lactam/transpept-like"/>
</dbReference>
<reference evidence="2 3" key="2">
    <citation type="submission" date="2017-08" db="EMBL/GenBank/DDBJ databases">
        <title>WGS of novel Burkholderia cepaca complex species.</title>
        <authorList>
            <person name="Lipuma J."/>
            <person name="Spilker T."/>
        </authorList>
    </citation>
    <scope>NUCLEOTIDE SEQUENCE [LARGE SCALE GENOMIC DNA]</scope>
    <source>
        <strain evidence="2 3">AU17325</strain>
    </source>
</reference>
<protein>
    <recommendedName>
        <fullName evidence="1">Beta-lactamase-related domain-containing protein</fullName>
    </recommendedName>
</protein>
<organism evidence="2 3">
    <name type="scientific">Burkholderia aenigmatica</name>
    <dbReference type="NCBI Taxonomy" id="2015348"/>
    <lineage>
        <taxon>Bacteria</taxon>
        <taxon>Pseudomonadati</taxon>
        <taxon>Pseudomonadota</taxon>
        <taxon>Betaproteobacteria</taxon>
        <taxon>Burkholderiales</taxon>
        <taxon>Burkholderiaceae</taxon>
        <taxon>Burkholderia</taxon>
        <taxon>Burkholderia cepacia complex</taxon>
    </lineage>
</organism>
<proteinExistence type="predicted"/>
<reference evidence="3" key="1">
    <citation type="submission" date="2017-06" db="EMBL/GenBank/DDBJ databases">
        <authorList>
            <person name="LiPuma J."/>
            <person name="Spilker T."/>
        </authorList>
    </citation>
    <scope>NUCLEOTIDE SEQUENCE [LARGE SCALE GENOMIC DNA]</scope>
    <source>
        <strain evidence="3">AU17325</strain>
    </source>
</reference>
<dbReference type="Gene3D" id="3.40.710.10">
    <property type="entry name" value="DD-peptidase/beta-lactamase superfamily"/>
    <property type="match status" value="1"/>
</dbReference>